<dbReference type="PANTHER" id="PTHR14248">
    <property type="entry name" value="CYCLIN Y, ISOFORM A"/>
    <property type="match status" value="1"/>
</dbReference>
<feature type="compositionally biased region" description="Polar residues" evidence="1">
    <location>
        <begin position="130"/>
        <end position="146"/>
    </location>
</feature>
<organism evidence="2 3">
    <name type="scientific">Saguinus oedipus</name>
    <name type="common">Cotton-top tamarin</name>
    <name type="synonym">Oedipomidas oedipus</name>
    <dbReference type="NCBI Taxonomy" id="9490"/>
    <lineage>
        <taxon>Eukaryota</taxon>
        <taxon>Metazoa</taxon>
        <taxon>Chordata</taxon>
        <taxon>Craniata</taxon>
        <taxon>Vertebrata</taxon>
        <taxon>Euteleostomi</taxon>
        <taxon>Mammalia</taxon>
        <taxon>Eutheria</taxon>
        <taxon>Euarchontoglires</taxon>
        <taxon>Primates</taxon>
        <taxon>Haplorrhini</taxon>
        <taxon>Platyrrhini</taxon>
        <taxon>Cebidae</taxon>
        <taxon>Callitrichinae</taxon>
        <taxon>Saguinus</taxon>
    </lineage>
</organism>
<dbReference type="EMBL" id="JASSZA010000021">
    <property type="protein sequence ID" value="KAK2084898.1"/>
    <property type="molecule type" value="Genomic_DNA"/>
</dbReference>
<proteinExistence type="predicted"/>
<gene>
    <name evidence="2" type="ORF">P7K49_036198</name>
</gene>
<reference evidence="2 3" key="1">
    <citation type="submission" date="2023-05" db="EMBL/GenBank/DDBJ databases">
        <title>B98-5 Cell Line De Novo Hybrid Assembly: An Optical Mapping Approach.</title>
        <authorList>
            <person name="Kananen K."/>
            <person name="Auerbach J.A."/>
            <person name="Kautto E."/>
            <person name="Blachly J.S."/>
        </authorList>
    </citation>
    <scope>NUCLEOTIDE SEQUENCE [LARGE SCALE GENOMIC DNA]</scope>
    <source>
        <strain evidence="2">B95-8</strain>
        <tissue evidence="2">Cell line</tissue>
    </source>
</reference>
<evidence type="ECO:0000313" key="2">
    <source>
        <dbReference type="EMBL" id="KAK2084898.1"/>
    </source>
</evidence>
<sequence>MEKSFLELLEFNIHVSASVYTKYYFDLRALAYDHDLYFSFCLLHKDKAEILKATSRPCEYKDLHQDVAADFHSAETSSNNHTVKLGDGGMNSGCQVLPVLLVPLSPDGMPRAPPSGTTLGEEDCHMDTAHPSSESTVTNSPKQMTV</sequence>
<keyword evidence="3" id="KW-1185">Reference proteome</keyword>
<protein>
    <submittedName>
        <fullName evidence="2">Uncharacterized protein</fullName>
    </submittedName>
</protein>
<comment type="caution">
    <text evidence="2">The sequence shown here is derived from an EMBL/GenBank/DDBJ whole genome shotgun (WGS) entry which is preliminary data.</text>
</comment>
<accession>A0ABQ9TJL0</accession>
<feature type="region of interest" description="Disordered" evidence="1">
    <location>
        <begin position="107"/>
        <end position="146"/>
    </location>
</feature>
<name>A0ABQ9TJL0_SAGOE</name>
<dbReference type="Proteomes" id="UP001266305">
    <property type="component" value="Unassembled WGS sequence"/>
</dbReference>
<evidence type="ECO:0000256" key="1">
    <source>
        <dbReference type="SAM" id="MobiDB-lite"/>
    </source>
</evidence>
<evidence type="ECO:0000313" key="3">
    <source>
        <dbReference type="Proteomes" id="UP001266305"/>
    </source>
</evidence>